<keyword evidence="5 9" id="KW-0028">Amino-acid biosynthesis</keyword>
<evidence type="ECO:0000256" key="9">
    <source>
        <dbReference type="HAMAP-Rule" id="MF_00135"/>
    </source>
</evidence>
<evidence type="ECO:0000256" key="4">
    <source>
        <dbReference type="ARBA" id="ARBA00022272"/>
    </source>
</evidence>
<evidence type="ECO:0000256" key="3">
    <source>
        <dbReference type="ARBA" id="ARBA00012572"/>
    </source>
</evidence>
<reference evidence="12 13" key="1">
    <citation type="submission" date="2018-10" db="EMBL/GenBank/DDBJ databases">
        <title>Genomic Encyclopedia of Type Strains, Phase IV (KMG-IV): sequencing the most valuable type-strain genomes for metagenomic binning, comparative biology and taxonomic classification.</title>
        <authorList>
            <person name="Goeker M."/>
        </authorList>
    </citation>
    <scope>NUCLEOTIDE SEQUENCE [LARGE SCALE GENOMIC DNA]</scope>
    <source>
        <strain evidence="12 13">DSM 22653</strain>
    </source>
</reference>
<evidence type="ECO:0000256" key="10">
    <source>
        <dbReference type="SAM" id="MobiDB-lite"/>
    </source>
</evidence>
<evidence type="ECO:0000256" key="7">
    <source>
        <dbReference type="ARBA" id="ARBA00023141"/>
    </source>
</evidence>
<name>A0A660L863_9BACL</name>
<dbReference type="EC" id="5.3.1.24" evidence="3 9"/>
<protein>
    <recommendedName>
        <fullName evidence="4 9">N-(5'-phosphoribosyl)anthranilate isomerase</fullName>
        <shortName evidence="9">PRAI</shortName>
        <ecNumber evidence="3 9">5.3.1.24</ecNumber>
    </recommendedName>
</protein>
<organism evidence="12 13">
    <name type="scientific">Brockia lithotrophica</name>
    <dbReference type="NCBI Taxonomy" id="933949"/>
    <lineage>
        <taxon>Bacteria</taxon>
        <taxon>Bacillati</taxon>
        <taxon>Bacillota</taxon>
        <taxon>Bacilli</taxon>
        <taxon>Bacillales</taxon>
        <taxon>Bacillales Family X. Incertae Sedis</taxon>
        <taxon>Brockia</taxon>
    </lineage>
</organism>
<comment type="similarity">
    <text evidence="9">Belongs to the TrpF family.</text>
</comment>
<proteinExistence type="inferred from homology"/>
<comment type="caution">
    <text evidence="12">The sequence shown here is derived from an EMBL/GenBank/DDBJ whole genome shotgun (WGS) entry which is preliminary data.</text>
</comment>
<gene>
    <name evidence="9" type="primary">trpF</name>
    <name evidence="12" type="ORF">C7438_0677</name>
</gene>
<dbReference type="Pfam" id="PF00697">
    <property type="entry name" value="PRAI"/>
    <property type="match status" value="1"/>
</dbReference>
<comment type="catalytic activity">
    <reaction evidence="1 9">
        <text>N-(5-phospho-beta-D-ribosyl)anthranilate = 1-(2-carboxyphenylamino)-1-deoxy-D-ribulose 5-phosphate</text>
        <dbReference type="Rhea" id="RHEA:21540"/>
        <dbReference type="ChEBI" id="CHEBI:18277"/>
        <dbReference type="ChEBI" id="CHEBI:58613"/>
        <dbReference type="EC" id="5.3.1.24"/>
    </reaction>
</comment>
<dbReference type="AlphaFoldDB" id="A0A660L863"/>
<dbReference type="GO" id="GO:0004640">
    <property type="term" value="F:phosphoribosylanthranilate isomerase activity"/>
    <property type="evidence" value="ECO:0007669"/>
    <property type="project" value="UniProtKB-UniRule"/>
</dbReference>
<dbReference type="PANTHER" id="PTHR42894:SF1">
    <property type="entry name" value="N-(5'-PHOSPHORIBOSYL)ANTHRANILATE ISOMERASE"/>
    <property type="match status" value="1"/>
</dbReference>
<dbReference type="EMBL" id="RBIJ01000001">
    <property type="protein sequence ID" value="RKQ89022.1"/>
    <property type="molecule type" value="Genomic_DNA"/>
</dbReference>
<dbReference type="InterPro" id="IPR013785">
    <property type="entry name" value="Aldolase_TIM"/>
</dbReference>
<dbReference type="InterPro" id="IPR044643">
    <property type="entry name" value="TrpF_fam"/>
</dbReference>
<dbReference type="GO" id="GO:0000162">
    <property type="term" value="P:L-tryptophan biosynthetic process"/>
    <property type="evidence" value="ECO:0007669"/>
    <property type="project" value="UniProtKB-UniRule"/>
</dbReference>
<evidence type="ECO:0000256" key="5">
    <source>
        <dbReference type="ARBA" id="ARBA00022605"/>
    </source>
</evidence>
<dbReference type="Proteomes" id="UP000267019">
    <property type="component" value="Unassembled WGS sequence"/>
</dbReference>
<feature type="region of interest" description="Disordered" evidence="10">
    <location>
        <begin position="84"/>
        <end position="109"/>
    </location>
</feature>
<sequence>MNAVDLAATRGESAPTIKVCGVRQLDTLLLLTDLEVEYAGFVFVPGSRRYISPAAYHELLHAYAREVRRREALTLKLGLSNPPEGGGRAVEAAGEGGASEEDSAPSTKRRLPKRVGVFVRPSLRAIEAVLSRGPLGVLQLHGVAEAREVEDVYFAFRIPVVLAVGPEDFSLVQGVRVPLHAVLVDSPGGGTGRTFPWEVLPRWRALADALETRLWVAGGLTPENVGELLRTYRPDGVDVSSGVERDGEKDPERIRAFVRAVRGGAGE</sequence>
<keyword evidence="7 9" id="KW-0057">Aromatic amino acid biosynthesis</keyword>
<comment type="pathway">
    <text evidence="2 9">Amino-acid biosynthesis; L-tryptophan biosynthesis; L-tryptophan from chorismate: step 3/5.</text>
</comment>
<evidence type="ECO:0000313" key="12">
    <source>
        <dbReference type="EMBL" id="RKQ89022.1"/>
    </source>
</evidence>
<dbReference type="Gene3D" id="3.20.20.70">
    <property type="entry name" value="Aldolase class I"/>
    <property type="match status" value="1"/>
</dbReference>
<feature type="domain" description="N-(5'phosphoribosyl) anthranilate isomerase (PRAI)" evidence="11">
    <location>
        <begin position="107"/>
        <end position="259"/>
    </location>
</feature>
<keyword evidence="8 9" id="KW-0413">Isomerase</keyword>
<keyword evidence="13" id="KW-1185">Reference proteome</keyword>
<evidence type="ECO:0000256" key="6">
    <source>
        <dbReference type="ARBA" id="ARBA00022822"/>
    </source>
</evidence>
<dbReference type="PANTHER" id="PTHR42894">
    <property type="entry name" value="N-(5'-PHOSPHORIBOSYL)ANTHRANILATE ISOMERASE"/>
    <property type="match status" value="1"/>
</dbReference>
<evidence type="ECO:0000256" key="8">
    <source>
        <dbReference type="ARBA" id="ARBA00023235"/>
    </source>
</evidence>
<dbReference type="HAMAP" id="MF_00135">
    <property type="entry name" value="PRAI"/>
    <property type="match status" value="1"/>
</dbReference>
<dbReference type="InterPro" id="IPR011060">
    <property type="entry name" value="RibuloseP-bd_barrel"/>
</dbReference>
<evidence type="ECO:0000313" key="13">
    <source>
        <dbReference type="Proteomes" id="UP000267019"/>
    </source>
</evidence>
<accession>A0A660L863</accession>
<dbReference type="InterPro" id="IPR001240">
    <property type="entry name" value="PRAI_dom"/>
</dbReference>
<evidence type="ECO:0000256" key="1">
    <source>
        <dbReference type="ARBA" id="ARBA00001164"/>
    </source>
</evidence>
<keyword evidence="6 9" id="KW-0822">Tryptophan biosynthesis</keyword>
<evidence type="ECO:0000259" key="11">
    <source>
        <dbReference type="Pfam" id="PF00697"/>
    </source>
</evidence>
<dbReference type="SUPFAM" id="SSF51366">
    <property type="entry name" value="Ribulose-phoshate binding barrel"/>
    <property type="match status" value="1"/>
</dbReference>
<dbReference type="CDD" id="cd00405">
    <property type="entry name" value="PRAI"/>
    <property type="match status" value="1"/>
</dbReference>
<dbReference type="UniPathway" id="UPA00035">
    <property type="reaction ID" value="UER00042"/>
</dbReference>
<evidence type="ECO:0000256" key="2">
    <source>
        <dbReference type="ARBA" id="ARBA00004664"/>
    </source>
</evidence>